<name>A0A5C6G195_METRR</name>
<proteinExistence type="predicted"/>
<feature type="transmembrane region" description="Helical" evidence="1">
    <location>
        <begin position="1209"/>
        <end position="1228"/>
    </location>
</feature>
<gene>
    <name evidence="3" type="ORF">ED733_001349</name>
</gene>
<reference evidence="4" key="1">
    <citation type="submission" date="2018-12" db="EMBL/GenBank/DDBJ databases">
        <title>The complete genome of Metarhizium rileyi, a key fungal pathogen of Lepidoptera.</title>
        <authorList>
            <person name="Binneck E."/>
            <person name="Lastra C.C.L."/>
            <person name="Sosa-Gomez D.R."/>
        </authorList>
    </citation>
    <scope>NUCLEOTIDE SEQUENCE [LARGE SCALE GENOMIC DNA]</scope>
    <source>
        <strain evidence="4">Cep018-CH2</strain>
    </source>
</reference>
<keyword evidence="1" id="KW-1133">Transmembrane helix</keyword>
<feature type="transmembrane region" description="Helical" evidence="1">
    <location>
        <begin position="918"/>
        <end position="942"/>
    </location>
</feature>
<dbReference type="EMBL" id="SBHS01000057">
    <property type="protein sequence ID" value="TWU70929.1"/>
    <property type="molecule type" value="Genomic_DNA"/>
</dbReference>
<evidence type="ECO:0000259" key="2">
    <source>
        <dbReference type="Pfam" id="PF11997"/>
    </source>
</evidence>
<dbReference type="PANTHER" id="PTHR12526:SF630">
    <property type="entry name" value="GLYCOSYLTRANSFERASE"/>
    <property type="match status" value="1"/>
</dbReference>
<organism evidence="3 4">
    <name type="scientific">Metarhizium rileyi (strain RCEF 4871)</name>
    <name type="common">Nomuraea rileyi</name>
    <dbReference type="NCBI Taxonomy" id="1649241"/>
    <lineage>
        <taxon>Eukaryota</taxon>
        <taxon>Fungi</taxon>
        <taxon>Dikarya</taxon>
        <taxon>Ascomycota</taxon>
        <taxon>Pezizomycotina</taxon>
        <taxon>Sordariomycetes</taxon>
        <taxon>Hypocreomycetidae</taxon>
        <taxon>Hypocreales</taxon>
        <taxon>Clavicipitaceae</taxon>
        <taxon>Metarhizium</taxon>
    </lineage>
</organism>
<dbReference type="Pfam" id="PF13692">
    <property type="entry name" value="Glyco_trans_1_4"/>
    <property type="match status" value="1"/>
</dbReference>
<feature type="transmembrane region" description="Helical" evidence="1">
    <location>
        <begin position="1045"/>
        <end position="1062"/>
    </location>
</feature>
<dbReference type="Pfam" id="PF11997">
    <property type="entry name" value="DUF3492"/>
    <property type="match status" value="1"/>
</dbReference>
<keyword evidence="1" id="KW-0472">Membrane</keyword>
<dbReference type="Proteomes" id="UP000317257">
    <property type="component" value="Unassembled WGS sequence"/>
</dbReference>
<accession>A0A5C6G195</accession>
<keyword evidence="1" id="KW-0812">Transmembrane</keyword>
<evidence type="ECO:0000313" key="3">
    <source>
        <dbReference type="EMBL" id="TWU70929.1"/>
    </source>
</evidence>
<evidence type="ECO:0000313" key="4">
    <source>
        <dbReference type="Proteomes" id="UP000317257"/>
    </source>
</evidence>
<feature type="domain" description="DUF3492" evidence="2">
    <location>
        <begin position="2218"/>
        <end position="2507"/>
    </location>
</feature>
<evidence type="ECO:0000256" key="1">
    <source>
        <dbReference type="SAM" id="Phobius"/>
    </source>
</evidence>
<dbReference type="SUPFAM" id="SSF53756">
    <property type="entry name" value="UDP-Glycosyltransferase/glycogen phosphorylase"/>
    <property type="match status" value="1"/>
</dbReference>
<comment type="caution">
    <text evidence="3">The sequence shown here is derived from an EMBL/GenBank/DDBJ whole genome shotgun (WGS) entry which is preliminary data.</text>
</comment>
<dbReference type="InterPro" id="IPR022622">
    <property type="entry name" value="DUF3492"/>
</dbReference>
<feature type="transmembrane region" description="Helical" evidence="1">
    <location>
        <begin position="1360"/>
        <end position="1379"/>
    </location>
</feature>
<dbReference type="Gene3D" id="3.40.50.2000">
    <property type="entry name" value="Glycogen Phosphorylase B"/>
    <property type="match status" value="1"/>
</dbReference>
<feature type="transmembrane region" description="Helical" evidence="1">
    <location>
        <begin position="1299"/>
        <end position="1324"/>
    </location>
</feature>
<feature type="transmembrane region" description="Helical" evidence="1">
    <location>
        <begin position="985"/>
        <end position="1009"/>
    </location>
</feature>
<sequence>MTSFFQPGSNDPAITECGKSTFAIYCNSALPTERLLREWYQKATLAVSASSLLIPIVLCLILLHRQSWFSRTLSHLRERLRRKQSESKTTEQSSKLVSFESTRSFKVYSVLKHFENVPVQRNYDLAIFPLTIGELSGDDEWDGASVSGTACHEATNLAYVNLEDMDPAALQPLAIVETTNYLVHSCIRNNLAGLALRPSSLLPAGQVEELIQRLHHYEVSVLLLCHHDSADVDSLSFQYSAGIILENACILPNGQRRDYFQAKRLRDLMIKCATERSRNPGFFVGFLEIWENRPHPSVVRRAVKLAEHFGAVVEHGYADPNVKLERSVQDATRTLSGIEYLRRGDVIELQKSWSSELRAVDIPGVPDTMAASRQDNDSSTGLRAGLVRSLSLAKVDKAMSLASRLLHHEPIPNWLETLQEDRFAVAQPPSYLHAAPKRTDFWRSSAEGTELSPAGCFSILAEPSSQDYATVVETQCHLRELQLLHSLKGAEVHRLIKSVQALLSQQTKCLDLLNDFIAGLETSTVLVFKGLDTGFKVPDGNAYFWGVSAARDETHQTIDIYISQSAPNDAAAALHTWLAHHGVSRATCLELEGQLQGLNKTRDGNALPLSIRRAMEAGTYAELLQLLQQIRVANLEDRWRIPLASFCESILTSRTSKSSWSQLHARGILDGSMSVQDMLRCRLESYVVAGATRLPLLENLVEMYEMMNTSIRDSLFYGDREQLNALTSALVDVFDPGTVPEATEHIDVNADLFALMFFTVLRKEAFEEVYIESTDRCPIFLCADQAAVFSELWVLGSQCEIFLGLLPRDLGDIIYDRYQGFLSTRPPVAADRTGNEIMTMYSTLEAGPAASSSTSTDKNAELSTYGKLQLWKKRAAAVGAVSIFSLPAIVDVLLLTFLGRGLFMTAFMDPEHLEAAAYALLISLLLTAGVTGWVGSTGSYYLNHYAYDNMTHFHVQRLSGGFMLTLLVAICGLVGFSIARSITTGLVFVAFVIVVTTYLNLLGVMATMHQQGSPMTSGRTVLWRTIPLLLISPIVTSFVNGRDLAIYLPISYLTILLLLYQYRQLCQEWNGWMKKIPSITEKDVVKWYESKTGSSTHSNKAENSDNQSKMAQEELREAIVAYGRRSRADTATDVRNDGFVKLVASGMPYIDWLFKKTNPDGNLPETFSSAWYTQLGESKKQQEQLSRGLKEHDVLMLFRDAKYDLGQNLGLFLIALMDRWVGIIMSAREPHRSIYVDSRARYAICFCILYFLIAVVVLDMTLQKYWTLRFTLSKDKLADYHHAQAVAGQWERIRRQKMVMALVELLSKLLLLFGLMTLAMWFLVDNPETILLYYLYILGYTGVVLFQCNRCFTTNVHVHVYIILGSAIIGLVVGCVLHASAKTAGLLYSDVIAQNVAALLAAFGTLLWTWKDWLAPSATTSAYHYVRGKGEFYGQRKIQAEYEIENETSIHGVVKSSGPHFRHGDGSFLSQKIDQLLTESLEMPNFTSRNCVWSHKLLAAAFRAWTGCEIDIVVVDRESFVKSGLQHLFSFSQLENDVMTITVGFLGEYELRLQSWQSQLAQMVAESVLYHAARAVCGLTHSQAVHAEHFLQQTTVICKRIEFELALADAQGLRRIISRTNSELLRRLSLDLDVDLNWQTLPSSVREAIICRIAGRDIKLSYEFKQWQSDKDLDIQTVDFHIQLCLQIFRLCEQQYNTAMSLGNKIGFEASRPHAELRPVTILSNASGGFIRCLFRRCIAFPVTITRWVAVISGGGSNIERELSYSLQGFYFRRPLIWICLLLWKLCWAARNLWIYYLLVCHRPAVVKIIRLTQKGALRSIKKNAIVVEMSRKTVTGFATHGEEGNLVLEVFEGCLGEAPEDKPPLFKATYDGKLRLVSRVDREGTVSTYNYDSQSRRTIPTYREVVGSSSRSLGIYDKQGRLESGTLTLNSKALAFFYHYKSAPKNSTDLLRADFQYLDGSSNDKLSVFWGKPLSGGAEYYNWAPSEMIHRIIRVVGGKTYVTEIEYHHRRDPKTMTYLEEDGVYKSVVVVAPKVFPGEESLLCRPRFLLFDEDDLLIRHSARQVNMMRQYASHNVSIVSLLDSLVRWNRSVHLPVATWRSRTELWSAWLKGNLDAVTACWIDEMILREEPLLRRYWRARDSGRIEAAREALEANIDQIVAAIELETDVSELCQLPIRSADLYTMGLGKDANQVTNRPQDCYSDTKDRVSVIVNDVGCWPEAPGGVSNCRRDLVNGHSTVRNHVMAECANEFGIPRFQIEKNVQSLKLLPLWGLDGKTANHGLIDNILQSEVDANIHDTDTQRDITLVFVPLLKAFVKGARTKDYTRATLVTCTNAMLSMSKYFESKDYNTTWSSKQVQDAWVEAWLVSYPDPNIRDASEYFDIARPTLFDFREALGIYIAYFFIFSVRIPDECPRVFQSTHHGISSLLGIILKYRRGVTFGIWDHAILWRESCLNISPAQCELPLSVQSMLLHGIRLASRLSYFHADVITPCTSLFNPMWETEIGSDRGNICNRNLFNRKIDPIVNGISNMDSFEPVDKVRTEKPTAVMLSNVQFIKGIKTAILAADIIVNRYGFKDYRLMIYGAKDRQPSYALEMAKLIVKNNLSENVILAGFGKPKEVLKDAWIFMNSSISEGLPLAIGEAALAGVPIVATEVGATALVMTDPDDAEQRYGEVVAPNDPAALARAQLNILCMVGPWAKFVEDKSEPTQALPEEITRHDVEWLYKRMYAKTDDRRKLGLLSREVVLQSFHGKRYLREHEQMYWIQWHTARMRADTGVSRNGRTYTEFSSPPPMRYIDEGIANTKEAAGDESADSFQNSVWEENTIYTEKMASRPDDLEAQEVEKQKALWRSTPDIVHTGELHFAGQAAASGFTNWAPG</sequence>
<feature type="transmembrane region" description="Helical" evidence="1">
    <location>
        <begin position="1240"/>
        <end position="1262"/>
    </location>
</feature>
<feature type="transmembrane region" description="Helical" evidence="1">
    <location>
        <begin position="1330"/>
        <end position="1348"/>
    </location>
</feature>
<feature type="transmembrane region" description="Helical" evidence="1">
    <location>
        <begin position="962"/>
        <end position="979"/>
    </location>
</feature>
<feature type="transmembrane region" description="Helical" evidence="1">
    <location>
        <begin position="875"/>
        <end position="898"/>
    </location>
</feature>
<protein>
    <recommendedName>
        <fullName evidence="2">DUF3492 domain-containing protein</fullName>
    </recommendedName>
</protein>
<dbReference type="PANTHER" id="PTHR12526">
    <property type="entry name" value="GLYCOSYLTRANSFERASE"/>
    <property type="match status" value="1"/>
</dbReference>